<dbReference type="OrthoDB" id="1368at2759"/>
<feature type="transmembrane region" description="Helical" evidence="8">
    <location>
        <begin position="324"/>
        <end position="343"/>
    </location>
</feature>
<comment type="subcellular location">
    <subcellularLocation>
        <location evidence="1">Cell membrane</location>
        <topology evidence="1">Multi-pass membrane protein</topology>
    </subcellularLocation>
</comment>
<feature type="transmembrane region" description="Helical" evidence="8">
    <location>
        <begin position="114"/>
        <end position="133"/>
    </location>
</feature>
<dbReference type="AlphaFoldDB" id="A0A6A6SIC0"/>
<evidence type="ECO:0000313" key="10">
    <source>
        <dbReference type="Proteomes" id="UP000799324"/>
    </source>
</evidence>
<proteinExistence type="predicted"/>
<evidence type="ECO:0000256" key="2">
    <source>
        <dbReference type="ARBA" id="ARBA00022448"/>
    </source>
</evidence>
<dbReference type="GO" id="GO:0005254">
    <property type="term" value="F:chloride channel activity"/>
    <property type="evidence" value="ECO:0007669"/>
    <property type="project" value="InterPro"/>
</dbReference>
<evidence type="ECO:0000256" key="6">
    <source>
        <dbReference type="ARBA" id="ARBA00023065"/>
    </source>
</evidence>
<evidence type="ECO:0000256" key="3">
    <source>
        <dbReference type="ARBA" id="ARBA00022475"/>
    </source>
</evidence>
<keyword evidence="2" id="KW-0813">Transport</keyword>
<dbReference type="GO" id="GO:0005886">
    <property type="term" value="C:plasma membrane"/>
    <property type="evidence" value="ECO:0007669"/>
    <property type="project" value="UniProtKB-SubCell"/>
</dbReference>
<accession>A0A6A6SIC0</accession>
<sequence>MDYDPRASLHVEDDQQTLEAMSTSEENLIPQKKHIPQFMPEPFILSSNNKRHSNNNSSFDDYFLGPRELDRHSKWPMLLRIHGSCLPELVLPLLVVGGWTTAVCLFSRHIHDLGISHTLLTVLGFVVALSLSFRSSTAYERYMEGRRAWTTLGMVSQNFARNVWINAVEREESAKEDLLAKITALNLVVAFAQALKHRLRFEPYTHYSDIRDLVQHLDTFAKEATELEPHREDRDPPSFWKSWGEYLGISFAMSNPRKVLKRAKHPLGNLPLEILNHLTVYVNNIMAAGCFKANIYQTHALSSVWIMHDIMANTDRILNTPLPLAYTIAISQLTWVYILILPFQLYTTLGLVAIPGTLFAAYIILGFAYIGQEIENPFGHDVNDLPLDDFCNQIAADIDIIAASAPKDSETFVKSKNNRLMHPLNHGGYDVWEDQKCAAEVEE</sequence>
<dbReference type="Pfam" id="PF25539">
    <property type="entry name" value="Bestrophin_2"/>
    <property type="match status" value="2"/>
</dbReference>
<gene>
    <name evidence="9" type="ORF">K491DRAFT_723295</name>
</gene>
<evidence type="ECO:0000256" key="8">
    <source>
        <dbReference type="SAM" id="Phobius"/>
    </source>
</evidence>
<dbReference type="PANTHER" id="PTHR33281">
    <property type="entry name" value="UPF0187 PROTEIN YNEE"/>
    <property type="match status" value="1"/>
</dbReference>
<protein>
    <submittedName>
        <fullName evidence="9">UPF0187-domain-containing protein</fullName>
    </submittedName>
</protein>
<keyword evidence="5 8" id="KW-1133">Transmembrane helix</keyword>
<keyword evidence="7 8" id="KW-0472">Membrane</keyword>
<feature type="transmembrane region" description="Helical" evidence="8">
    <location>
        <begin position="89"/>
        <end position="108"/>
    </location>
</feature>
<evidence type="ECO:0000313" key="9">
    <source>
        <dbReference type="EMBL" id="KAF2647615.1"/>
    </source>
</evidence>
<name>A0A6A6SIC0_9PLEO</name>
<evidence type="ECO:0000256" key="4">
    <source>
        <dbReference type="ARBA" id="ARBA00022692"/>
    </source>
</evidence>
<keyword evidence="10" id="KW-1185">Reference proteome</keyword>
<dbReference type="EMBL" id="MU004599">
    <property type="protein sequence ID" value="KAF2647615.1"/>
    <property type="molecule type" value="Genomic_DNA"/>
</dbReference>
<dbReference type="InterPro" id="IPR044669">
    <property type="entry name" value="YneE/VCCN1/2-like"/>
</dbReference>
<keyword evidence="6" id="KW-0406">Ion transport</keyword>
<feature type="transmembrane region" description="Helical" evidence="8">
    <location>
        <begin position="349"/>
        <end position="370"/>
    </location>
</feature>
<evidence type="ECO:0000256" key="1">
    <source>
        <dbReference type="ARBA" id="ARBA00004651"/>
    </source>
</evidence>
<reference evidence="9" key="1">
    <citation type="journal article" date="2020" name="Stud. Mycol.">
        <title>101 Dothideomycetes genomes: a test case for predicting lifestyles and emergence of pathogens.</title>
        <authorList>
            <person name="Haridas S."/>
            <person name="Albert R."/>
            <person name="Binder M."/>
            <person name="Bloem J."/>
            <person name="Labutti K."/>
            <person name="Salamov A."/>
            <person name="Andreopoulos B."/>
            <person name="Baker S."/>
            <person name="Barry K."/>
            <person name="Bills G."/>
            <person name="Bluhm B."/>
            <person name="Cannon C."/>
            <person name="Castanera R."/>
            <person name="Culley D."/>
            <person name="Daum C."/>
            <person name="Ezra D."/>
            <person name="Gonzalez J."/>
            <person name="Henrissat B."/>
            <person name="Kuo A."/>
            <person name="Liang C."/>
            <person name="Lipzen A."/>
            <person name="Lutzoni F."/>
            <person name="Magnuson J."/>
            <person name="Mondo S."/>
            <person name="Nolan M."/>
            <person name="Ohm R."/>
            <person name="Pangilinan J."/>
            <person name="Park H.-J."/>
            <person name="Ramirez L."/>
            <person name="Alfaro M."/>
            <person name="Sun H."/>
            <person name="Tritt A."/>
            <person name="Yoshinaga Y."/>
            <person name="Zwiers L.-H."/>
            <person name="Turgeon B."/>
            <person name="Goodwin S."/>
            <person name="Spatafora J."/>
            <person name="Crous P."/>
            <person name="Grigoriev I."/>
        </authorList>
    </citation>
    <scope>NUCLEOTIDE SEQUENCE</scope>
    <source>
        <strain evidence="9">CBS 122681</strain>
    </source>
</reference>
<dbReference type="PANTHER" id="PTHR33281:SF19">
    <property type="entry name" value="VOLTAGE-DEPENDENT ANION CHANNEL-FORMING PROTEIN YNEE"/>
    <property type="match status" value="1"/>
</dbReference>
<keyword evidence="4 8" id="KW-0812">Transmembrane</keyword>
<organism evidence="9 10">
    <name type="scientific">Lophiostoma macrostomum CBS 122681</name>
    <dbReference type="NCBI Taxonomy" id="1314788"/>
    <lineage>
        <taxon>Eukaryota</taxon>
        <taxon>Fungi</taxon>
        <taxon>Dikarya</taxon>
        <taxon>Ascomycota</taxon>
        <taxon>Pezizomycotina</taxon>
        <taxon>Dothideomycetes</taxon>
        <taxon>Pleosporomycetidae</taxon>
        <taxon>Pleosporales</taxon>
        <taxon>Lophiostomataceae</taxon>
        <taxon>Lophiostoma</taxon>
    </lineage>
</organism>
<evidence type="ECO:0000256" key="5">
    <source>
        <dbReference type="ARBA" id="ARBA00022989"/>
    </source>
</evidence>
<keyword evidence="3" id="KW-1003">Cell membrane</keyword>
<evidence type="ECO:0000256" key="7">
    <source>
        <dbReference type="ARBA" id="ARBA00023136"/>
    </source>
</evidence>
<dbReference type="Proteomes" id="UP000799324">
    <property type="component" value="Unassembled WGS sequence"/>
</dbReference>